<keyword evidence="3" id="KW-1185">Reference proteome</keyword>
<evidence type="ECO:0000313" key="3">
    <source>
        <dbReference type="Proteomes" id="UP000015001"/>
    </source>
</evidence>
<feature type="compositionally biased region" description="Gly residues" evidence="1">
    <location>
        <begin position="16"/>
        <end position="26"/>
    </location>
</feature>
<feature type="region of interest" description="Disordered" evidence="1">
    <location>
        <begin position="1"/>
        <end position="45"/>
    </location>
</feature>
<comment type="caution">
    <text evidence="2">The sequence shown here is derived from an EMBL/GenBank/DDBJ whole genome shotgun (WGS) entry which is preliminary data.</text>
</comment>
<dbReference type="PATRIC" id="fig|1283301.3.peg.5672"/>
<reference evidence="2 3" key="1">
    <citation type="submission" date="2013-02" db="EMBL/GenBank/DDBJ databases">
        <title>Draft Genome Sequence of Streptomyces afghaniensis, Which Produces Compounds of the Julimycin B-Complex.</title>
        <authorList>
            <person name="Gruening B.A."/>
            <person name="Praeg A."/>
            <person name="Erxleben A."/>
            <person name="Guenther S."/>
            <person name="Fiedler H.-P."/>
            <person name="Goodfellow M."/>
            <person name="Mueller M."/>
        </authorList>
    </citation>
    <scope>NUCLEOTIDE SEQUENCE [LARGE SCALE GENOMIC DNA]</scope>
    <source>
        <strain evidence="2 3">772</strain>
    </source>
</reference>
<dbReference type="EMBL" id="AOPY01001515">
    <property type="protein sequence ID" value="EPJ37261.1"/>
    <property type="molecule type" value="Genomic_DNA"/>
</dbReference>
<sequence length="57" mass="5728">MGRRQVGGPAQSGDRGAPGRGYGLPCGGRAPALGQGRRGRAVPRRGTRATVLACLLG</sequence>
<dbReference type="Proteomes" id="UP000015001">
    <property type="component" value="Unassembled WGS sequence"/>
</dbReference>
<evidence type="ECO:0000313" key="2">
    <source>
        <dbReference type="EMBL" id="EPJ37261.1"/>
    </source>
</evidence>
<name>S4MKW0_9ACTN</name>
<gene>
    <name evidence="2" type="ORF">STAFG_5705</name>
</gene>
<organism evidence="2 3">
    <name type="scientific">Streptomyces afghaniensis 772</name>
    <dbReference type="NCBI Taxonomy" id="1283301"/>
    <lineage>
        <taxon>Bacteria</taxon>
        <taxon>Bacillati</taxon>
        <taxon>Actinomycetota</taxon>
        <taxon>Actinomycetes</taxon>
        <taxon>Kitasatosporales</taxon>
        <taxon>Streptomycetaceae</taxon>
        <taxon>Streptomyces</taxon>
    </lineage>
</organism>
<dbReference type="AlphaFoldDB" id="S4MKW0"/>
<protein>
    <submittedName>
        <fullName evidence="2">Uncharacterized protein</fullName>
    </submittedName>
</protein>
<accession>S4MKW0</accession>
<evidence type="ECO:0000256" key="1">
    <source>
        <dbReference type="SAM" id="MobiDB-lite"/>
    </source>
</evidence>
<dbReference type="HOGENOM" id="CLU_2994545_0_0_11"/>
<proteinExistence type="predicted"/>